<feature type="domain" description="DUF985" evidence="1">
    <location>
        <begin position="10"/>
        <end position="156"/>
    </location>
</feature>
<dbReference type="RefSeq" id="XP_043009583.1">
    <property type="nucleotide sequence ID" value="XM_043154292.1"/>
</dbReference>
<sequence>MAASVPTDLLISQLGLQTHPAGGYFLETDRQKTEIASPFRPDAAQRSLATTIYYLLTKDSPTGIILRTKAVSYHIHHQGRMEYTLITPGSPLKIEKKILGTDTANGESRLIVVDPGVWKFARLLPEDLKDEARAKEGCLMTMLLVPGFDFEDHEFLTAEGLESLFGGGAQGGKEYIQAFSDHVWKN</sequence>
<dbReference type="KEGG" id="more:E1B28_009398"/>
<evidence type="ECO:0000313" key="2">
    <source>
        <dbReference type="EMBL" id="KAG7093113.1"/>
    </source>
</evidence>
<dbReference type="Proteomes" id="UP001049176">
    <property type="component" value="Chromosome 5"/>
</dbReference>
<dbReference type="InterPro" id="IPR011051">
    <property type="entry name" value="RmlC_Cupin_sf"/>
</dbReference>
<dbReference type="SUPFAM" id="SSF51182">
    <property type="entry name" value="RmlC-like cupins"/>
    <property type="match status" value="1"/>
</dbReference>
<organism evidence="2 3">
    <name type="scientific">Marasmius oreades</name>
    <name type="common">fairy-ring Marasmius</name>
    <dbReference type="NCBI Taxonomy" id="181124"/>
    <lineage>
        <taxon>Eukaryota</taxon>
        <taxon>Fungi</taxon>
        <taxon>Dikarya</taxon>
        <taxon>Basidiomycota</taxon>
        <taxon>Agaricomycotina</taxon>
        <taxon>Agaricomycetes</taxon>
        <taxon>Agaricomycetidae</taxon>
        <taxon>Agaricales</taxon>
        <taxon>Marasmiineae</taxon>
        <taxon>Marasmiaceae</taxon>
        <taxon>Marasmius</taxon>
    </lineage>
</organism>
<dbReference type="CDD" id="cd06121">
    <property type="entry name" value="cupin_YML079wp"/>
    <property type="match status" value="1"/>
</dbReference>
<keyword evidence="3" id="KW-1185">Reference proteome</keyword>
<proteinExistence type="predicted"/>
<dbReference type="Gene3D" id="2.60.120.10">
    <property type="entry name" value="Jelly Rolls"/>
    <property type="match status" value="1"/>
</dbReference>
<dbReference type="OrthoDB" id="6614653at2759"/>
<reference evidence="2" key="1">
    <citation type="journal article" date="2021" name="Genome Biol. Evol.">
        <title>The assembled and annotated genome of the fairy-ring fungus Marasmius oreades.</title>
        <authorList>
            <person name="Hiltunen M."/>
            <person name="Ament-Velasquez S.L."/>
            <person name="Johannesson H."/>
        </authorList>
    </citation>
    <scope>NUCLEOTIDE SEQUENCE</scope>
    <source>
        <strain evidence="2">03SP1</strain>
    </source>
</reference>
<comment type="caution">
    <text evidence="2">The sequence shown here is derived from an EMBL/GenBank/DDBJ whole genome shotgun (WGS) entry which is preliminary data.</text>
</comment>
<dbReference type="GeneID" id="66078474"/>
<accession>A0A9P7S0X6</accession>
<name>A0A9P7S0X6_9AGAR</name>
<evidence type="ECO:0000259" key="1">
    <source>
        <dbReference type="Pfam" id="PF06172"/>
    </source>
</evidence>
<gene>
    <name evidence="2" type="ORF">E1B28_009398</name>
</gene>
<dbReference type="PANTHER" id="PTHR33387">
    <property type="entry name" value="RMLC-LIKE JELLY ROLL FOLD PROTEIN"/>
    <property type="match status" value="1"/>
</dbReference>
<evidence type="ECO:0000313" key="3">
    <source>
        <dbReference type="Proteomes" id="UP001049176"/>
    </source>
</evidence>
<dbReference type="EMBL" id="CM032185">
    <property type="protein sequence ID" value="KAG7093113.1"/>
    <property type="molecule type" value="Genomic_DNA"/>
</dbReference>
<dbReference type="InterPro" id="IPR014710">
    <property type="entry name" value="RmlC-like_jellyroll"/>
</dbReference>
<protein>
    <recommendedName>
        <fullName evidence="1">DUF985 domain-containing protein</fullName>
    </recommendedName>
</protein>
<dbReference type="InterPro" id="IPR009327">
    <property type="entry name" value="Cupin_DUF985"/>
</dbReference>
<dbReference type="InterPro" id="IPR039935">
    <property type="entry name" value="YML079W-like"/>
</dbReference>
<dbReference type="PANTHER" id="PTHR33387:SF3">
    <property type="entry name" value="DUF985 DOMAIN-CONTAINING PROTEIN"/>
    <property type="match status" value="1"/>
</dbReference>
<dbReference type="Pfam" id="PF06172">
    <property type="entry name" value="Cupin_5"/>
    <property type="match status" value="1"/>
</dbReference>
<dbReference type="AlphaFoldDB" id="A0A9P7S0X6"/>